<dbReference type="Gene3D" id="3.80.10.10">
    <property type="entry name" value="Ribonuclease Inhibitor"/>
    <property type="match status" value="1"/>
</dbReference>
<organism evidence="3 4">
    <name type="scientific">Dawidia soli</name>
    <dbReference type="NCBI Taxonomy" id="2782352"/>
    <lineage>
        <taxon>Bacteria</taxon>
        <taxon>Pseudomonadati</taxon>
        <taxon>Bacteroidota</taxon>
        <taxon>Cytophagia</taxon>
        <taxon>Cytophagales</taxon>
        <taxon>Chryseotaleaceae</taxon>
        <taxon>Dawidia</taxon>
    </lineage>
</organism>
<evidence type="ECO:0000313" key="3">
    <source>
        <dbReference type="EMBL" id="MBT1686987.1"/>
    </source>
</evidence>
<dbReference type="SUPFAM" id="SSF49299">
    <property type="entry name" value="PKD domain"/>
    <property type="match status" value="1"/>
</dbReference>
<sequence length="476" mass="52377">MKQISWLVSLLVLALVFPGCREDEPAKPGNIRFAFNPVVLANSQGRQATSLPDGASLYVSIRRVSGDEVYTLEPVRLLRIGTEYISEPLALPGGNYELTDFLVADGAGNVVYATPKEGSELAPWVDDPLPQAFAVSDDAIAQVDVQVLPVDARLPEQFGYATFAVHVAPFPYFKLAVFRQGNDGPEFSRVHAYLLDEGDTVYHRHLPASQNDVIFPGNPERTYTLVLMEDELMTYSRTFVLRDLLTELAGAPWQVTLAPALTFTAIFRNDFFEYWIRVDETIPGTSFTIDWGDGAVEEFDVIESETFYHEYAAAGNYHVSMSGDLAAVRLVAMVFGFGATDNISLREVPGLKILSMGLNVGSGVVGADSLDLSHTPELEELNCSYSNLRYVDISHTPKLRSLDLSGNVDFAVPVLNKVIDDLYQHVVEHTIIGGYLNLETGFDYTFIGPPSAEALDQLHVIGMEYGWTIVPGIPPL</sequence>
<evidence type="ECO:0000313" key="4">
    <source>
        <dbReference type="Proteomes" id="UP001319180"/>
    </source>
</evidence>
<feature type="signal peptide" evidence="1">
    <location>
        <begin position="1"/>
        <end position="21"/>
    </location>
</feature>
<keyword evidence="4" id="KW-1185">Reference proteome</keyword>
<name>A0AAP2D8N1_9BACT</name>
<protein>
    <recommendedName>
        <fullName evidence="2">PKD domain-containing protein</fullName>
    </recommendedName>
</protein>
<dbReference type="PROSITE" id="PS50093">
    <property type="entry name" value="PKD"/>
    <property type="match status" value="1"/>
</dbReference>
<dbReference type="InterPro" id="IPR032675">
    <property type="entry name" value="LRR_dom_sf"/>
</dbReference>
<dbReference type="EMBL" id="JAHESC010000012">
    <property type="protein sequence ID" value="MBT1686987.1"/>
    <property type="molecule type" value="Genomic_DNA"/>
</dbReference>
<gene>
    <name evidence="3" type="ORF">KK078_10485</name>
</gene>
<comment type="caution">
    <text evidence="3">The sequence shown here is derived from an EMBL/GenBank/DDBJ whole genome shotgun (WGS) entry which is preliminary data.</text>
</comment>
<dbReference type="InterPro" id="IPR000601">
    <property type="entry name" value="PKD_dom"/>
</dbReference>
<reference evidence="3 4" key="1">
    <citation type="submission" date="2021-05" db="EMBL/GenBank/DDBJ databases">
        <title>A Polyphasic approach of four new species of the genus Ohtaekwangia: Ohtaekwangia histidinii sp. nov., Ohtaekwangia cretensis sp. nov., Ohtaekwangia indiensis sp. nov., Ohtaekwangia reichenbachii sp. nov. from diverse environment.</title>
        <authorList>
            <person name="Octaviana S."/>
        </authorList>
    </citation>
    <scope>NUCLEOTIDE SEQUENCE [LARGE SCALE GENOMIC DNA]</scope>
    <source>
        <strain evidence="3 4">PWU37</strain>
    </source>
</reference>
<dbReference type="RefSeq" id="WP_254090220.1">
    <property type="nucleotide sequence ID" value="NZ_JAHESC010000012.1"/>
</dbReference>
<dbReference type="SUPFAM" id="SSF52075">
    <property type="entry name" value="Outer arm dynein light chain 1"/>
    <property type="match status" value="1"/>
</dbReference>
<proteinExistence type="predicted"/>
<dbReference type="InterPro" id="IPR035986">
    <property type="entry name" value="PKD_dom_sf"/>
</dbReference>
<dbReference type="Proteomes" id="UP001319180">
    <property type="component" value="Unassembled WGS sequence"/>
</dbReference>
<keyword evidence="1" id="KW-0732">Signal</keyword>
<feature type="chain" id="PRO_5042940402" description="PKD domain-containing protein" evidence="1">
    <location>
        <begin position="22"/>
        <end position="476"/>
    </location>
</feature>
<accession>A0AAP2D8N1</accession>
<feature type="domain" description="PKD" evidence="2">
    <location>
        <begin position="283"/>
        <end position="322"/>
    </location>
</feature>
<evidence type="ECO:0000256" key="1">
    <source>
        <dbReference type="SAM" id="SignalP"/>
    </source>
</evidence>
<dbReference type="AlphaFoldDB" id="A0AAP2D8N1"/>
<evidence type="ECO:0000259" key="2">
    <source>
        <dbReference type="PROSITE" id="PS50093"/>
    </source>
</evidence>